<dbReference type="GO" id="GO:0008484">
    <property type="term" value="F:sulfuric ester hydrolase activity"/>
    <property type="evidence" value="ECO:0007669"/>
    <property type="project" value="InterPro"/>
</dbReference>
<dbReference type="InterPro" id="IPR047115">
    <property type="entry name" value="ARSB"/>
</dbReference>
<dbReference type="SUPFAM" id="SSF53649">
    <property type="entry name" value="Alkaline phosphatase-like"/>
    <property type="match status" value="1"/>
</dbReference>
<reference evidence="4" key="1">
    <citation type="submission" date="2020-11" db="EMBL/GenBank/DDBJ databases">
        <authorList>
            <person name="Tran Van P."/>
        </authorList>
    </citation>
    <scope>NUCLEOTIDE SEQUENCE</scope>
</reference>
<dbReference type="PANTHER" id="PTHR10342:SF273">
    <property type="entry name" value="RE14504P"/>
    <property type="match status" value="1"/>
</dbReference>
<keyword evidence="2" id="KW-0106">Calcium</keyword>
<evidence type="ECO:0000256" key="1">
    <source>
        <dbReference type="ARBA" id="ARBA00022723"/>
    </source>
</evidence>
<keyword evidence="3" id="KW-0325">Glycoprotein</keyword>
<dbReference type="Gene3D" id="3.40.720.10">
    <property type="entry name" value="Alkaline Phosphatase, subunit A"/>
    <property type="match status" value="1"/>
</dbReference>
<dbReference type="PANTHER" id="PTHR10342">
    <property type="entry name" value="ARYLSULFATASE"/>
    <property type="match status" value="1"/>
</dbReference>
<keyword evidence="1" id="KW-0479">Metal-binding</keyword>
<dbReference type="AlphaFoldDB" id="A0A7R9GVE2"/>
<protein>
    <submittedName>
        <fullName evidence="4">Uncharacterized protein</fullName>
    </submittedName>
</protein>
<evidence type="ECO:0000313" key="4">
    <source>
        <dbReference type="EMBL" id="CAD7398175.1"/>
    </source>
</evidence>
<dbReference type="GO" id="GO:0046872">
    <property type="term" value="F:metal ion binding"/>
    <property type="evidence" value="ECO:0007669"/>
    <property type="project" value="UniProtKB-KW"/>
</dbReference>
<evidence type="ECO:0000256" key="2">
    <source>
        <dbReference type="ARBA" id="ARBA00022837"/>
    </source>
</evidence>
<accession>A0A7R9GVE2</accession>
<proteinExistence type="predicted"/>
<gene>
    <name evidence="4" type="ORF">TPSB3V08_LOCUS1550</name>
</gene>
<dbReference type="EMBL" id="OD000563">
    <property type="protein sequence ID" value="CAD7398175.1"/>
    <property type="molecule type" value="Genomic_DNA"/>
</dbReference>
<evidence type="ECO:0000256" key="3">
    <source>
        <dbReference type="ARBA" id="ARBA00023180"/>
    </source>
</evidence>
<name>A0A7R9GVE2_TIMPO</name>
<sequence length="99" mass="10908">MPCLTPGVAEYLNIGGVRGTCAIWSPLIQQTGRVSSDLIHISDWLPTLYSAAGKWERRCKITSLMAQLLVSLHRFHALFRAWFPAGSGGDPIREQPSVT</sequence>
<organism evidence="4">
    <name type="scientific">Timema poppense</name>
    <name type="common">Walking stick</name>
    <dbReference type="NCBI Taxonomy" id="170557"/>
    <lineage>
        <taxon>Eukaryota</taxon>
        <taxon>Metazoa</taxon>
        <taxon>Ecdysozoa</taxon>
        <taxon>Arthropoda</taxon>
        <taxon>Hexapoda</taxon>
        <taxon>Insecta</taxon>
        <taxon>Pterygota</taxon>
        <taxon>Neoptera</taxon>
        <taxon>Polyneoptera</taxon>
        <taxon>Phasmatodea</taxon>
        <taxon>Timematodea</taxon>
        <taxon>Timematoidea</taxon>
        <taxon>Timematidae</taxon>
        <taxon>Timema</taxon>
    </lineage>
</organism>
<dbReference type="InterPro" id="IPR017850">
    <property type="entry name" value="Alkaline_phosphatase_core_sf"/>
</dbReference>